<protein>
    <submittedName>
        <fullName evidence="2">Uncharacterized protein</fullName>
    </submittedName>
</protein>
<name>A0A8K1D4Y1_9PASS</name>
<keyword evidence="3" id="KW-1185">Reference proteome</keyword>
<organism evidence="2 3">
    <name type="scientific">Zosterops borbonicus</name>
    <dbReference type="NCBI Taxonomy" id="364589"/>
    <lineage>
        <taxon>Eukaryota</taxon>
        <taxon>Metazoa</taxon>
        <taxon>Chordata</taxon>
        <taxon>Craniata</taxon>
        <taxon>Vertebrata</taxon>
        <taxon>Euteleostomi</taxon>
        <taxon>Archelosauria</taxon>
        <taxon>Archosauria</taxon>
        <taxon>Dinosauria</taxon>
        <taxon>Saurischia</taxon>
        <taxon>Theropoda</taxon>
        <taxon>Coelurosauria</taxon>
        <taxon>Aves</taxon>
        <taxon>Neognathae</taxon>
        <taxon>Neoaves</taxon>
        <taxon>Telluraves</taxon>
        <taxon>Australaves</taxon>
        <taxon>Passeriformes</taxon>
        <taxon>Sylvioidea</taxon>
        <taxon>Zosteropidae</taxon>
        <taxon>Zosterops</taxon>
    </lineage>
</organism>
<feature type="region of interest" description="Disordered" evidence="1">
    <location>
        <begin position="1"/>
        <end position="84"/>
    </location>
</feature>
<evidence type="ECO:0000313" key="2">
    <source>
        <dbReference type="EMBL" id="TRZ05925.1"/>
    </source>
</evidence>
<accession>A0A8K1D4Y1</accession>
<feature type="compositionally biased region" description="Basic and acidic residues" evidence="1">
    <location>
        <begin position="62"/>
        <end position="73"/>
    </location>
</feature>
<proteinExistence type="predicted"/>
<dbReference type="EMBL" id="SWJQ01003168">
    <property type="protein sequence ID" value="TRZ05925.1"/>
    <property type="molecule type" value="Genomic_DNA"/>
</dbReference>
<sequence>MLAQAWSEWGGAQATVSMASETGQPLEASREGTPPRAVQGWRKQDRSRQGHIKQGKQGWDVARAESFSKEPPLHGRRRRAQPLQ</sequence>
<reference evidence="2" key="1">
    <citation type="submission" date="2019-04" db="EMBL/GenBank/DDBJ databases">
        <title>Genome assembly of Zosterops borbonicus 15179.</title>
        <authorList>
            <person name="Leroy T."/>
            <person name="Anselmetti Y."/>
            <person name="Tilak M.-K."/>
            <person name="Nabholz B."/>
        </authorList>
    </citation>
    <scope>NUCLEOTIDE SEQUENCE</scope>
    <source>
        <strain evidence="2">HGM_15179</strain>
        <tissue evidence="2">Muscle</tissue>
    </source>
</reference>
<dbReference type="Proteomes" id="UP000796761">
    <property type="component" value="Unassembled WGS sequence"/>
</dbReference>
<comment type="caution">
    <text evidence="2">The sequence shown here is derived from an EMBL/GenBank/DDBJ whole genome shotgun (WGS) entry which is preliminary data.</text>
</comment>
<feature type="compositionally biased region" description="Basic residues" evidence="1">
    <location>
        <begin position="74"/>
        <end position="84"/>
    </location>
</feature>
<evidence type="ECO:0000313" key="3">
    <source>
        <dbReference type="Proteomes" id="UP000796761"/>
    </source>
</evidence>
<dbReference type="AlphaFoldDB" id="A0A8K1D4Y1"/>
<feature type="compositionally biased region" description="Polar residues" evidence="1">
    <location>
        <begin position="14"/>
        <end position="23"/>
    </location>
</feature>
<gene>
    <name evidence="2" type="ORF">HGM15179_021182</name>
</gene>
<evidence type="ECO:0000256" key="1">
    <source>
        <dbReference type="SAM" id="MobiDB-lite"/>
    </source>
</evidence>